<feature type="region of interest" description="Disordered" evidence="1">
    <location>
        <begin position="227"/>
        <end position="308"/>
    </location>
</feature>
<keyword evidence="3" id="KW-1185">Reference proteome</keyword>
<reference evidence="2 3" key="1">
    <citation type="journal article" date="2019" name="Nat. Ecol. Evol.">
        <title>Megaphylogeny resolves global patterns of mushroom evolution.</title>
        <authorList>
            <person name="Varga T."/>
            <person name="Krizsan K."/>
            <person name="Foldi C."/>
            <person name="Dima B."/>
            <person name="Sanchez-Garcia M."/>
            <person name="Sanchez-Ramirez S."/>
            <person name="Szollosi G.J."/>
            <person name="Szarkandi J.G."/>
            <person name="Papp V."/>
            <person name="Albert L."/>
            <person name="Andreopoulos W."/>
            <person name="Angelini C."/>
            <person name="Antonin V."/>
            <person name="Barry K.W."/>
            <person name="Bougher N.L."/>
            <person name="Buchanan P."/>
            <person name="Buyck B."/>
            <person name="Bense V."/>
            <person name="Catcheside P."/>
            <person name="Chovatia M."/>
            <person name="Cooper J."/>
            <person name="Damon W."/>
            <person name="Desjardin D."/>
            <person name="Finy P."/>
            <person name="Geml J."/>
            <person name="Haridas S."/>
            <person name="Hughes K."/>
            <person name="Justo A."/>
            <person name="Karasinski D."/>
            <person name="Kautmanova I."/>
            <person name="Kiss B."/>
            <person name="Kocsube S."/>
            <person name="Kotiranta H."/>
            <person name="LaButti K.M."/>
            <person name="Lechner B.E."/>
            <person name="Liimatainen K."/>
            <person name="Lipzen A."/>
            <person name="Lukacs Z."/>
            <person name="Mihaltcheva S."/>
            <person name="Morgado L.N."/>
            <person name="Niskanen T."/>
            <person name="Noordeloos M.E."/>
            <person name="Ohm R.A."/>
            <person name="Ortiz-Santana B."/>
            <person name="Ovrebo C."/>
            <person name="Racz N."/>
            <person name="Riley R."/>
            <person name="Savchenko A."/>
            <person name="Shiryaev A."/>
            <person name="Soop K."/>
            <person name="Spirin V."/>
            <person name="Szebenyi C."/>
            <person name="Tomsovsky M."/>
            <person name="Tulloss R.E."/>
            <person name="Uehling J."/>
            <person name="Grigoriev I.V."/>
            <person name="Vagvolgyi C."/>
            <person name="Papp T."/>
            <person name="Martin F.M."/>
            <person name="Miettinen O."/>
            <person name="Hibbett D.S."/>
            <person name="Nagy L.G."/>
        </authorList>
    </citation>
    <scope>NUCLEOTIDE SEQUENCE [LARGE SCALE GENOMIC DNA]</scope>
    <source>
        <strain evidence="2 3">CBS 121175</strain>
    </source>
</reference>
<sequence length="308" mass="31339">TSGLSNLFTAEELFRLHRLAADGDSVDRSLVVKILTLAGGVNESEQSDGTECGLAGGLNERRHHNVQGWLKVLPQSPTPWSDRNSTVVGGTPQPSPQRPAADSNLFRQFSQGFGTGFQMANNDLEPQEAQPGAGGIRKRGGGGDYDDNDNDDERLTRQANKRARGGAAGAGQARGKSGRTSTRGSGGGRGAPGGGGDSRPCPRAAVQARLPLARLSQVHEGWDDGFRVNEDETDALPGAGNQSAAETAENRGRGGGDGDGVDGGRDTVGESVGDGDGDGIGDGDDVGGGHGGDGGMEGVRAAATEGVS</sequence>
<feature type="compositionally biased region" description="Acidic residues" evidence="1">
    <location>
        <begin position="273"/>
        <end position="285"/>
    </location>
</feature>
<feature type="non-terminal residue" evidence="2">
    <location>
        <position position="308"/>
    </location>
</feature>
<organism evidence="2 3">
    <name type="scientific">Coprinopsis marcescibilis</name>
    <name type="common">Agaric fungus</name>
    <name type="synonym">Psathyrella marcescibilis</name>
    <dbReference type="NCBI Taxonomy" id="230819"/>
    <lineage>
        <taxon>Eukaryota</taxon>
        <taxon>Fungi</taxon>
        <taxon>Dikarya</taxon>
        <taxon>Basidiomycota</taxon>
        <taxon>Agaricomycotina</taxon>
        <taxon>Agaricomycetes</taxon>
        <taxon>Agaricomycetidae</taxon>
        <taxon>Agaricales</taxon>
        <taxon>Agaricineae</taxon>
        <taxon>Psathyrellaceae</taxon>
        <taxon>Coprinopsis</taxon>
    </lineage>
</organism>
<feature type="region of interest" description="Disordered" evidence="1">
    <location>
        <begin position="73"/>
        <end position="102"/>
    </location>
</feature>
<feature type="compositionally biased region" description="Polar residues" evidence="1">
    <location>
        <begin position="78"/>
        <end position="88"/>
    </location>
</feature>
<feature type="region of interest" description="Disordered" evidence="1">
    <location>
        <begin position="114"/>
        <end position="202"/>
    </location>
</feature>
<gene>
    <name evidence="2" type="ORF">FA15DRAFT_711969</name>
</gene>
<dbReference type="AlphaFoldDB" id="A0A5C3K8X1"/>
<feature type="compositionally biased region" description="Low complexity" evidence="1">
    <location>
        <begin position="170"/>
        <end position="183"/>
    </location>
</feature>
<feature type="non-terminal residue" evidence="2">
    <location>
        <position position="1"/>
    </location>
</feature>
<feature type="compositionally biased region" description="Basic and acidic residues" evidence="1">
    <location>
        <begin position="248"/>
        <end position="268"/>
    </location>
</feature>
<accession>A0A5C3K8X1</accession>
<dbReference type="EMBL" id="ML210949">
    <property type="protein sequence ID" value="TFK16332.1"/>
    <property type="molecule type" value="Genomic_DNA"/>
</dbReference>
<feature type="compositionally biased region" description="Gly residues" evidence="1">
    <location>
        <begin position="184"/>
        <end position="197"/>
    </location>
</feature>
<evidence type="ECO:0000256" key="1">
    <source>
        <dbReference type="SAM" id="MobiDB-lite"/>
    </source>
</evidence>
<evidence type="ECO:0000313" key="2">
    <source>
        <dbReference type="EMBL" id="TFK16332.1"/>
    </source>
</evidence>
<feature type="compositionally biased region" description="Gly residues" evidence="1">
    <location>
        <begin position="286"/>
        <end position="297"/>
    </location>
</feature>
<name>A0A5C3K8X1_COPMA</name>
<dbReference type="Proteomes" id="UP000307440">
    <property type="component" value="Unassembled WGS sequence"/>
</dbReference>
<dbReference type="STRING" id="230819.A0A5C3K8X1"/>
<proteinExistence type="predicted"/>
<protein>
    <submittedName>
        <fullName evidence="2">Uncharacterized protein</fullName>
    </submittedName>
</protein>
<evidence type="ECO:0000313" key="3">
    <source>
        <dbReference type="Proteomes" id="UP000307440"/>
    </source>
</evidence>